<sequence length="294" mass="32697">MDGMSKVECPWTRATESLGNSVELQHVNLRVPDQLKATAFYISALGLTRDPYLVTGIENMWANVGVSQFHLPTGPAQVLRGTVGLVLPNREQLLHRLQGARRWLDGTRYAFEEQEDHVAVTCPWGNRIRCHAPDAGRFGRIVLGMPYVEFDVAPGTLDGITRFYREIVAAPAAIEDGVAKVLVAPGQVLTFRETDAPQPAYDGHHIQLAFVDFGGVHARLAERGLISQEDSQHQYRFIRIVDPATGSLLFEVEHECRSTTHPLFMRKLVNRNPATTNTLYAPGHEALAWAMPPE</sequence>
<keyword evidence="1" id="KW-0479">Metal-binding</keyword>
<dbReference type="InterPro" id="IPR018146">
    <property type="entry name" value="Glyoxalase_1_CS"/>
</dbReference>
<keyword evidence="3" id="KW-1185">Reference proteome</keyword>
<evidence type="ECO:0000313" key="2">
    <source>
        <dbReference type="EMBL" id="MCB4821992.1"/>
    </source>
</evidence>
<dbReference type="PANTHER" id="PTHR40280">
    <property type="entry name" value="BLR6907 PROTEIN"/>
    <property type="match status" value="1"/>
</dbReference>
<proteinExistence type="predicted"/>
<dbReference type="PROSITE" id="PS00934">
    <property type="entry name" value="GLYOXALASE_I_1"/>
    <property type="match status" value="1"/>
</dbReference>
<dbReference type="AlphaFoldDB" id="A0A9X1LB07"/>
<evidence type="ECO:0000313" key="3">
    <source>
        <dbReference type="Proteomes" id="UP001139311"/>
    </source>
</evidence>
<dbReference type="CDD" id="cd06587">
    <property type="entry name" value="VOC"/>
    <property type="match status" value="1"/>
</dbReference>
<protein>
    <submittedName>
        <fullName evidence="2">VOC family protein</fullName>
    </submittedName>
</protein>
<evidence type="ECO:0000256" key="1">
    <source>
        <dbReference type="ARBA" id="ARBA00022723"/>
    </source>
</evidence>
<dbReference type="InterPro" id="IPR029068">
    <property type="entry name" value="Glyas_Bleomycin-R_OHBP_Dase"/>
</dbReference>
<dbReference type="GO" id="GO:0046872">
    <property type="term" value="F:metal ion binding"/>
    <property type="evidence" value="ECO:0007669"/>
    <property type="project" value="UniProtKB-KW"/>
</dbReference>
<name>A0A9X1LB07_9PROT</name>
<dbReference type="GO" id="GO:0004462">
    <property type="term" value="F:lactoylglutathione lyase activity"/>
    <property type="evidence" value="ECO:0007669"/>
    <property type="project" value="InterPro"/>
</dbReference>
<dbReference type="SUPFAM" id="SSF54593">
    <property type="entry name" value="Glyoxalase/Bleomycin resistance protein/Dihydroxybiphenyl dioxygenase"/>
    <property type="match status" value="2"/>
</dbReference>
<dbReference type="RefSeq" id="WP_226607576.1">
    <property type="nucleotide sequence ID" value="NZ_JAJAQI010000011.1"/>
</dbReference>
<dbReference type="EMBL" id="JAJAQI010000011">
    <property type="protein sequence ID" value="MCB4821992.1"/>
    <property type="molecule type" value="Genomic_DNA"/>
</dbReference>
<comment type="caution">
    <text evidence="2">The sequence shown here is derived from an EMBL/GenBank/DDBJ whole genome shotgun (WGS) entry which is preliminary data.</text>
</comment>
<reference evidence="2" key="1">
    <citation type="submission" date="2021-10" db="EMBL/GenBank/DDBJ databases">
        <title>Roseicella aerolatum sp. nov., isolated from aerosols of e-waste dismantling site.</title>
        <authorList>
            <person name="Qin T."/>
        </authorList>
    </citation>
    <scope>NUCLEOTIDE SEQUENCE</scope>
    <source>
        <strain evidence="2">GB24</strain>
    </source>
</reference>
<dbReference type="PANTHER" id="PTHR40280:SF1">
    <property type="entry name" value="VOC DOMAIN-CONTAINING PROTEIN"/>
    <property type="match status" value="1"/>
</dbReference>
<dbReference type="Proteomes" id="UP001139311">
    <property type="component" value="Unassembled WGS sequence"/>
</dbReference>
<organism evidence="2 3">
    <name type="scientific">Roseicella aerolata</name>
    <dbReference type="NCBI Taxonomy" id="2883479"/>
    <lineage>
        <taxon>Bacteria</taxon>
        <taxon>Pseudomonadati</taxon>
        <taxon>Pseudomonadota</taxon>
        <taxon>Alphaproteobacteria</taxon>
        <taxon>Acetobacterales</taxon>
        <taxon>Roseomonadaceae</taxon>
        <taxon>Roseicella</taxon>
    </lineage>
</organism>
<accession>A0A9X1LB07</accession>
<gene>
    <name evidence="2" type="ORF">LHA35_09640</name>
</gene>